<dbReference type="STRING" id="2325.TKV_c06910"/>
<dbReference type="eggNOG" id="COG0840">
    <property type="taxonomic scope" value="Bacteria"/>
</dbReference>
<feature type="domain" description="Heme NO-binding" evidence="1">
    <location>
        <begin position="2"/>
        <end position="42"/>
    </location>
</feature>
<dbReference type="AlphaFoldDB" id="A0A097APX9"/>
<evidence type="ECO:0000313" key="3">
    <source>
        <dbReference type="Proteomes" id="UP000029669"/>
    </source>
</evidence>
<reference evidence="3" key="1">
    <citation type="journal article" date="2015" name="Genome Announc.">
        <title>Whole-Genome Sequences of 80 Environmental and Clinical Isolates of Burkholderia pseudomallei.</title>
        <authorList>
            <person name="Johnson S.L."/>
            <person name="Baker A.L."/>
            <person name="Chain P.S."/>
            <person name="Currie B.J."/>
            <person name="Daligault H.E."/>
            <person name="Davenport K.W."/>
            <person name="Davis C.B."/>
            <person name="Inglis T.J."/>
            <person name="Kaestli M."/>
            <person name="Koren S."/>
            <person name="Mayo M."/>
            <person name="Merritt A.J."/>
            <person name="Price E.P."/>
            <person name="Sarovich D.S."/>
            <person name="Warner J."/>
            <person name="Rosovitz M.J."/>
        </authorList>
    </citation>
    <scope>NUCLEOTIDE SEQUENCE [LARGE SCALE GENOMIC DNA]</scope>
    <source>
        <strain evidence="3">DSM 2030</strain>
    </source>
</reference>
<organism evidence="2 3">
    <name type="scientific">Thermoanaerobacter kivui</name>
    <name type="common">Acetogenium kivui</name>
    <dbReference type="NCBI Taxonomy" id="2325"/>
    <lineage>
        <taxon>Bacteria</taxon>
        <taxon>Bacillati</taxon>
        <taxon>Bacillota</taxon>
        <taxon>Clostridia</taxon>
        <taxon>Thermoanaerobacterales</taxon>
        <taxon>Thermoanaerobacteraceae</taxon>
        <taxon>Thermoanaerobacter</taxon>
    </lineage>
</organism>
<dbReference type="Pfam" id="PF07700">
    <property type="entry name" value="HNOB"/>
    <property type="match status" value="1"/>
</dbReference>
<evidence type="ECO:0000313" key="2">
    <source>
        <dbReference type="EMBL" id="AIS51875.1"/>
    </source>
</evidence>
<dbReference type="SUPFAM" id="SSF111126">
    <property type="entry name" value="Ligand-binding domain in the NO signalling and Golgi transport"/>
    <property type="match status" value="1"/>
</dbReference>
<dbReference type="KEGG" id="tki:TKV_c06910"/>
<gene>
    <name evidence="2" type="ORF">TKV_c06910</name>
</gene>
<dbReference type="RefSeq" id="WP_158506592.1">
    <property type="nucleotide sequence ID" value="NZ_CP009170.1"/>
</dbReference>
<evidence type="ECO:0000259" key="1">
    <source>
        <dbReference type="Pfam" id="PF07700"/>
    </source>
</evidence>
<keyword evidence="3" id="KW-1185">Reference proteome</keyword>
<dbReference type="InterPro" id="IPR011644">
    <property type="entry name" value="Heme_NO-bd"/>
</dbReference>
<dbReference type="GO" id="GO:0020037">
    <property type="term" value="F:heme binding"/>
    <property type="evidence" value="ECO:0007669"/>
    <property type="project" value="InterPro"/>
</dbReference>
<dbReference type="EMBL" id="CP009170">
    <property type="protein sequence ID" value="AIS51875.1"/>
    <property type="molecule type" value="Genomic_DNA"/>
</dbReference>
<dbReference type="HOGENOM" id="CLU_3158810_0_0_9"/>
<proteinExistence type="predicted"/>
<name>A0A097APX9_THEKI</name>
<dbReference type="InterPro" id="IPR024096">
    <property type="entry name" value="NO_sig/Golgi_transp_ligand-bd"/>
</dbReference>
<sequence length="48" mass="5456">MKGTVVGTWIKSLKNLYGEDLVDNVLESLGWDINHVITPLEDKNQRCI</sequence>
<dbReference type="OrthoDB" id="1660488at2"/>
<dbReference type="Proteomes" id="UP000029669">
    <property type="component" value="Chromosome"/>
</dbReference>
<accession>A0A097APX9</accession>
<protein>
    <recommendedName>
        <fullName evidence="1">Heme NO-binding domain-containing protein</fullName>
    </recommendedName>
</protein>